<dbReference type="NCBIfam" id="TIGR01512">
    <property type="entry name" value="ATPase-IB2_Cd"/>
    <property type="match status" value="1"/>
</dbReference>
<dbReference type="PRINTS" id="PR00943">
    <property type="entry name" value="CUATPASE"/>
</dbReference>
<dbReference type="NCBIfam" id="TIGR00003">
    <property type="entry name" value="copper ion binding protein"/>
    <property type="match status" value="1"/>
</dbReference>
<dbReference type="CDD" id="cd00371">
    <property type="entry name" value="HMA"/>
    <property type="match status" value="3"/>
</dbReference>
<dbReference type="Gene3D" id="3.40.1110.10">
    <property type="entry name" value="Calcium-transporting ATPase, cytoplasmic domain N"/>
    <property type="match status" value="1"/>
</dbReference>
<keyword evidence="16 23" id="KW-1133">Transmembrane helix</keyword>
<evidence type="ECO:0000256" key="7">
    <source>
        <dbReference type="ARBA" id="ARBA00022553"/>
    </source>
</evidence>
<dbReference type="InterPro" id="IPR036412">
    <property type="entry name" value="HAD-like_sf"/>
</dbReference>
<dbReference type="NCBIfam" id="TIGR01494">
    <property type="entry name" value="ATPase_P-type"/>
    <property type="match status" value="1"/>
</dbReference>
<feature type="transmembrane region" description="Helical" evidence="23">
    <location>
        <begin position="820"/>
        <end position="842"/>
    </location>
</feature>
<organism evidence="25 26">
    <name type="scientific">[Eubacterium] hominis</name>
    <dbReference type="NCBI Taxonomy" id="2764325"/>
    <lineage>
        <taxon>Bacteria</taxon>
        <taxon>Bacillati</taxon>
        <taxon>Bacillota</taxon>
        <taxon>Erysipelotrichia</taxon>
        <taxon>Erysipelotrichales</taxon>
        <taxon>Erysipelotrichaceae</taxon>
        <taxon>Amedibacillus</taxon>
    </lineage>
</organism>
<dbReference type="Proteomes" id="UP000515856">
    <property type="component" value="Chromosome"/>
</dbReference>
<keyword evidence="14" id="KW-0460">Magnesium</keyword>
<dbReference type="SUPFAM" id="SSF81653">
    <property type="entry name" value="Calcium ATPase, transduction domain A"/>
    <property type="match status" value="1"/>
</dbReference>
<evidence type="ECO:0000313" key="25">
    <source>
        <dbReference type="EMBL" id="QNM10979.1"/>
    </source>
</evidence>
<dbReference type="InterPro" id="IPR006121">
    <property type="entry name" value="HMA_dom"/>
</dbReference>
<dbReference type="NCBIfam" id="TIGR01525">
    <property type="entry name" value="ATPase-IB_hvy"/>
    <property type="match status" value="1"/>
</dbReference>
<dbReference type="GO" id="GO:0055070">
    <property type="term" value="P:copper ion homeostasis"/>
    <property type="evidence" value="ECO:0007669"/>
    <property type="project" value="TreeGrafter"/>
</dbReference>
<dbReference type="SUPFAM" id="SSF56784">
    <property type="entry name" value="HAD-like"/>
    <property type="match status" value="1"/>
</dbReference>
<feature type="domain" description="HMA" evidence="24">
    <location>
        <begin position="72"/>
        <end position="136"/>
    </location>
</feature>
<sequence>MRKTYHVDGMSCASCAAAVERILKKQDGIENAEVNLILNEVTITSKQKINTETCDRALQKAGFSLSEKEESHSETFAVEGMSCASCAASVERILSKFDDIQQASVNLVLNQVTISYTKRDFDAWKSAIAKAGFTLKENAVSSTCLLDIEGMSCASCSSSIERVLRKKEGIISADVNLVMNQATISYDHQKIKISEMIQAIEKAGFHAHIHKEEKTQTIKKDYESLRVYITLGIAAVLLYIGMSHMLGSFELPLPDIIYYKTHPFNFAFIQFILATIILILGSHFFTRGIKALIHKSPNMDTLVAVGTGSAYLYSLVSLIQIMQGNMHAVHTLYFESAGVVVALVQFGKHLESISKKKSTGAISALLQLRPDEATLLRDDKEITIQIDEINEGDLLVVKPGEHIPVDGIVVGTGANVDESMLTGESMPVKKQNGDALIQGTIDLDARMVMKCSATQENTTLSKIIQMVEEAQGKKAPIARIADRISLYFVPTVMLIAFIAGILWYIATKDFSFALTIFVSVLVIACPCALGLATPTAIMVGTGKAAQLGIFIKSGEALETASQIDTIVFDKTGTLTIGQPVVTDIATSKHEKEVLALAAALEQGSKHPLATAILKKAADEDIKIPSLAQIKTINGQGLEADYEGKKLFIGNKSDSTVSKQFQNQEEKYRKEGKTVVYLYLEDELLAIFAIADQLKSNAKEVVTQLRNQGIDVVMLTGDHKITAQAIAKQAGIEHVIAQVLPDQKGNQVQMLQQQGKKVAMVGDGINDAVALMQSEVGIAIGSGSDVALESADIVLMKDNLQDVLQAIRLSKAVIRNIHQNLFWAFFYNSLGIPIAAGVLHLFGGPLLSPVFAGGAMALSSVCVVSNALRLRNFK</sequence>
<evidence type="ECO:0000256" key="9">
    <source>
        <dbReference type="ARBA" id="ARBA00022723"/>
    </source>
</evidence>
<evidence type="ECO:0000256" key="14">
    <source>
        <dbReference type="ARBA" id="ARBA00022842"/>
    </source>
</evidence>
<dbReference type="Gene3D" id="3.40.50.1000">
    <property type="entry name" value="HAD superfamily/HAD-like"/>
    <property type="match status" value="1"/>
</dbReference>
<evidence type="ECO:0000256" key="17">
    <source>
        <dbReference type="ARBA" id="ARBA00023008"/>
    </source>
</evidence>
<dbReference type="CDD" id="cd02094">
    <property type="entry name" value="P-type_ATPase_Cu-like"/>
    <property type="match status" value="1"/>
</dbReference>
<evidence type="ECO:0000256" key="12">
    <source>
        <dbReference type="ARBA" id="ARBA00022796"/>
    </source>
</evidence>
<evidence type="ECO:0000256" key="13">
    <source>
        <dbReference type="ARBA" id="ARBA00022840"/>
    </source>
</evidence>
<evidence type="ECO:0000256" key="6">
    <source>
        <dbReference type="ARBA" id="ARBA00022475"/>
    </source>
</evidence>
<feature type="transmembrane region" description="Helical" evidence="23">
    <location>
        <begin position="484"/>
        <end position="506"/>
    </location>
</feature>
<dbReference type="EC" id="7.2.2.8" evidence="3"/>
<keyword evidence="9 23" id="KW-0479">Metal-binding</keyword>
<evidence type="ECO:0000256" key="15">
    <source>
        <dbReference type="ARBA" id="ARBA00022967"/>
    </source>
</evidence>
<dbReference type="PANTHER" id="PTHR43520">
    <property type="entry name" value="ATP7, ISOFORM B"/>
    <property type="match status" value="1"/>
</dbReference>
<dbReference type="InterPro" id="IPR018303">
    <property type="entry name" value="ATPase_P-typ_P_site"/>
</dbReference>
<dbReference type="Gene3D" id="3.30.70.100">
    <property type="match status" value="3"/>
</dbReference>
<feature type="transmembrane region" description="Helical" evidence="23">
    <location>
        <begin position="266"/>
        <end position="289"/>
    </location>
</feature>
<dbReference type="InterPro" id="IPR044492">
    <property type="entry name" value="P_typ_ATPase_HD_dom"/>
</dbReference>
<dbReference type="GO" id="GO:0043682">
    <property type="term" value="F:P-type divalent copper transporter activity"/>
    <property type="evidence" value="ECO:0007669"/>
    <property type="project" value="TreeGrafter"/>
</dbReference>
<keyword evidence="7" id="KW-0597">Phosphoprotein</keyword>
<feature type="transmembrane region" description="Helical" evidence="23">
    <location>
        <begin position="328"/>
        <end position="347"/>
    </location>
</feature>
<proteinExistence type="inferred from homology"/>
<dbReference type="PROSITE" id="PS01047">
    <property type="entry name" value="HMA_1"/>
    <property type="match status" value="3"/>
</dbReference>
<dbReference type="InterPro" id="IPR001757">
    <property type="entry name" value="P_typ_ATPase"/>
</dbReference>
<comment type="subcellular location">
    <subcellularLocation>
        <location evidence="1">Cell membrane</location>
        <topology evidence="1">Multi-pass membrane protein</topology>
    </subcellularLocation>
</comment>
<comment type="catalytic activity">
    <reaction evidence="22">
        <text>Cu(+)(in) + ATP + H2O = Cu(+)(out) + ADP + phosphate + H(+)</text>
        <dbReference type="Rhea" id="RHEA:25792"/>
        <dbReference type="ChEBI" id="CHEBI:15377"/>
        <dbReference type="ChEBI" id="CHEBI:15378"/>
        <dbReference type="ChEBI" id="CHEBI:30616"/>
        <dbReference type="ChEBI" id="CHEBI:43474"/>
        <dbReference type="ChEBI" id="CHEBI:49552"/>
        <dbReference type="ChEBI" id="CHEBI:456216"/>
        <dbReference type="EC" id="7.2.2.8"/>
    </reaction>
</comment>
<dbReference type="InterPro" id="IPR023214">
    <property type="entry name" value="HAD_sf"/>
</dbReference>
<keyword evidence="17" id="KW-0186">Copper</keyword>
<dbReference type="InterPro" id="IPR036163">
    <property type="entry name" value="HMA_dom_sf"/>
</dbReference>
<dbReference type="PROSITE" id="PS00154">
    <property type="entry name" value="ATPASE_E1_E2"/>
    <property type="match status" value="1"/>
</dbReference>
<dbReference type="PROSITE" id="PS50846">
    <property type="entry name" value="HMA_2"/>
    <property type="match status" value="3"/>
</dbReference>
<evidence type="ECO:0000256" key="16">
    <source>
        <dbReference type="ARBA" id="ARBA00022989"/>
    </source>
</evidence>
<dbReference type="SFLD" id="SFLDF00027">
    <property type="entry name" value="p-type_atpase"/>
    <property type="match status" value="1"/>
</dbReference>
<evidence type="ECO:0000256" key="3">
    <source>
        <dbReference type="ARBA" id="ARBA00012517"/>
    </source>
</evidence>
<dbReference type="FunFam" id="3.40.50.1000:FF:000144">
    <property type="entry name" value="copper-transporting ATPase 1 isoform X2"/>
    <property type="match status" value="1"/>
</dbReference>
<evidence type="ECO:0000313" key="26">
    <source>
        <dbReference type="Proteomes" id="UP000515856"/>
    </source>
</evidence>
<feature type="domain" description="HMA" evidence="24">
    <location>
        <begin position="1"/>
        <end position="66"/>
    </location>
</feature>
<accession>A0A7G9GJJ7</accession>
<keyword evidence="26" id="KW-1185">Reference proteome</keyword>
<dbReference type="Pfam" id="PF00702">
    <property type="entry name" value="Hydrolase"/>
    <property type="match status" value="1"/>
</dbReference>
<dbReference type="SFLD" id="SFLDS00003">
    <property type="entry name" value="Haloacid_Dehalogenase"/>
    <property type="match status" value="1"/>
</dbReference>
<evidence type="ECO:0000256" key="8">
    <source>
        <dbReference type="ARBA" id="ARBA00022692"/>
    </source>
</evidence>
<evidence type="ECO:0000256" key="19">
    <source>
        <dbReference type="ARBA" id="ARBA00023136"/>
    </source>
</evidence>
<protein>
    <recommendedName>
        <fullName evidence="4">Copper-exporting P-type ATPase</fullName>
        <ecNumber evidence="3">7.2.2.8</ecNumber>
    </recommendedName>
    <alternativeName>
        <fullName evidence="20">Copper-exporting P-type ATPase A</fullName>
    </alternativeName>
    <alternativeName>
        <fullName evidence="21">Cu(+)-exporting ATPase</fullName>
    </alternativeName>
</protein>
<dbReference type="KEGG" id="ehn:H9Q80_11940"/>
<dbReference type="EMBL" id="CP060636">
    <property type="protein sequence ID" value="QNM10979.1"/>
    <property type="molecule type" value="Genomic_DNA"/>
</dbReference>
<dbReference type="SUPFAM" id="SSF81665">
    <property type="entry name" value="Calcium ATPase, transmembrane domain M"/>
    <property type="match status" value="1"/>
</dbReference>
<evidence type="ECO:0000256" key="1">
    <source>
        <dbReference type="ARBA" id="ARBA00004651"/>
    </source>
</evidence>
<keyword evidence="5" id="KW-0813">Transport</keyword>
<evidence type="ECO:0000256" key="18">
    <source>
        <dbReference type="ARBA" id="ARBA00023065"/>
    </source>
</evidence>
<feature type="transmembrane region" description="Helical" evidence="23">
    <location>
        <begin position="848"/>
        <end position="867"/>
    </location>
</feature>
<dbReference type="GO" id="GO:0016887">
    <property type="term" value="F:ATP hydrolysis activity"/>
    <property type="evidence" value="ECO:0007669"/>
    <property type="project" value="InterPro"/>
</dbReference>
<dbReference type="GO" id="GO:0005524">
    <property type="term" value="F:ATP binding"/>
    <property type="evidence" value="ECO:0007669"/>
    <property type="project" value="UniProtKB-UniRule"/>
</dbReference>
<dbReference type="InterPro" id="IPR059000">
    <property type="entry name" value="ATPase_P-type_domA"/>
</dbReference>
<dbReference type="SFLD" id="SFLDG00002">
    <property type="entry name" value="C1.7:_P-type_atpase_like"/>
    <property type="match status" value="1"/>
</dbReference>
<dbReference type="NCBIfam" id="TIGR01511">
    <property type="entry name" value="ATPase-IB1_Cu"/>
    <property type="match status" value="1"/>
</dbReference>
<evidence type="ECO:0000256" key="22">
    <source>
        <dbReference type="ARBA" id="ARBA00049289"/>
    </source>
</evidence>
<feature type="transmembrane region" description="Helical" evidence="23">
    <location>
        <begin position="512"/>
        <end position="533"/>
    </location>
</feature>
<dbReference type="InterPro" id="IPR023298">
    <property type="entry name" value="ATPase_P-typ_TM_dom_sf"/>
</dbReference>
<dbReference type="FunFam" id="3.30.70.100:FF:000005">
    <property type="entry name" value="Copper-exporting P-type ATPase A"/>
    <property type="match status" value="1"/>
</dbReference>
<keyword evidence="8 23" id="KW-0812">Transmembrane</keyword>
<evidence type="ECO:0000256" key="23">
    <source>
        <dbReference type="RuleBase" id="RU362081"/>
    </source>
</evidence>
<dbReference type="GO" id="GO:0005886">
    <property type="term" value="C:plasma membrane"/>
    <property type="evidence" value="ECO:0007669"/>
    <property type="project" value="UniProtKB-SubCell"/>
</dbReference>
<evidence type="ECO:0000256" key="2">
    <source>
        <dbReference type="ARBA" id="ARBA00006024"/>
    </source>
</evidence>
<dbReference type="InterPro" id="IPR008250">
    <property type="entry name" value="ATPase_P-typ_transduc_dom_A_sf"/>
</dbReference>
<dbReference type="Pfam" id="PF00403">
    <property type="entry name" value="HMA"/>
    <property type="match status" value="3"/>
</dbReference>
<dbReference type="PANTHER" id="PTHR43520:SF8">
    <property type="entry name" value="P-TYPE CU(+) TRANSPORTER"/>
    <property type="match status" value="1"/>
</dbReference>
<evidence type="ECO:0000256" key="5">
    <source>
        <dbReference type="ARBA" id="ARBA00022448"/>
    </source>
</evidence>
<keyword evidence="10" id="KW-0677">Repeat</keyword>
<dbReference type="FunFam" id="2.70.150.10:FF:000020">
    <property type="entry name" value="Copper-exporting P-type ATPase A"/>
    <property type="match status" value="1"/>
</dbReference>
<evidence type="ECO:0000256" key="4">
    <source>
        <dbReference type="ARBA" id="ARBA00015102"/>
    </source>
</evidence>
<dbReference type="Pfam" id="PF00122">
    <property type="entry name" value="E1-E2_ATPase"/>
    <property type="match status" value="1"/>
</dbReference>
<dbReference type="GO" id="GO:0140581">
    <property type="term" value="F:P-type monovalent copper transporter activity"/>
    <property type="evidence" value="ECO:0007669"/>
    <property type="project" value="UniProtKB-EC"/>
</dbReference>
<dbReference type="AlphaFoldDB" id="A0A7G9GJJ7"/>
<name>A0A7G9GJJ7_9FIRM</name>
<keyword evidence="18" id="KW-0406">Ion transport</keyword>
<feature type="transmembrane region" description="Helical" evidence="23">
    <location>
        <begin position="227"/>
        <end position="246"/>
    </location>
</feature>
<dbReference type="InterPro" id="IPR023299">
    <property type="entry name" value="ATPase_P-typ_cyto_dom_N"/>
</dbReference>
<dbReference type="InterPro" id="IPR006122">
    <property type="entry name" value="HMA_Cu_ion-bd"/>
</dbReference>
<dbReference type="Gene3D" id="2.70.150.10">
    <property type="entry name" value="Calcium-transporting ATPase, cytoplasmic transduction domain A"/>
    <property type="match status" value="1"/>
</dbReference>
<evidence type="ECO:0000256" key="21">
    <source>
        <dbReference type="ARBA" id="ARBA00033239"/>
    </source>
</evidence>
<reference evidence="25 26" key="1">
    <citation type="submission" date="2020-08" db="EMBL/GenBank/DDBJ databases">
        <authorList>
            <person name="Liu C."/>
            <person name="Sun Q."/>
        </authorList>
    </citation>
    <scope>NUCLEOTIDE SEQUENCE [LARGE SCALE GENOMIC DNA]</scope>
    <source>
        <strain evidence="25 26">NSJ-61</strain>
    </source>
</reference>
<comment type="similarity">
    <text evidence="2 23">Belongs to the cation transport ATPase (P-type) (TC 3.A.3) family. Type IB subfamily.</text>
</comment>
<dbReference type="RefSeq" id="WP_117453271.1">
    <property type="nucleotide sequence ID" value="NZ_CP060636.1"/>
</dbReference>
<evidence type="ECO:0000256" key="10">
    <source>
        <dbReference type="ARBA" id="ARBA00022737"/>
    </source>
</evidence>
<dbReference type="SUPFAM" id="SSF55008">
    <property type="entry name" value="HMA, heavy metal-associated domain"/>
    <property type="match status" value="3"/>
</dbReference>
<keyword evidence="13 23" id="KW-0067">ATP-binding</keyword>
<keyword evidence="12" id="KW-0187">Copper transport</keyword>
<feature type="transmembrane region" description="Helical" evidence="23">
    <location>
        <begin position="301"/>
        <end position="322"/>
    </location>
</feature>
<evidence type="ECO:0000256" key="20">
    <source>
        <dbReference type="ARBA" id="ARBA00029719"/>
    </source>
</evidence>
<dbReference type="InterPro" id="IPR017969">
    <property type="entry name" value="Heavy-metal-associated_CS"/>
</dbReference>
<dbReference type="GO" id="GO:0005507">
    <property type="term" value="F:copper ion binding"/>
    <property type="evidence" value="ECO:0007669"/>
    <property type="project" value="InterPro"/>
</dbReference>
<keyword evidence="19 23" id="KW-0472">Membrane</keyword>
<keyword evidence="6 23" id="KW-1003">Cell membrane</keyword>
<gene>
    <name evidence="25" type="primary">cadA</name>
    <name evidence="25" type="ORF">H9Q80_11940</name>
</gene>
<evidence type="ECO:0000259" key="24">
    <source>
        <dbReference type="PROSITE" id="PS50846"/>
    </source>
</evidence>
<evidence type="ECO:0000256" key="11">
    <source>
        <dbReference type="ARBA" id="ARBA00022741"/>
    </source>
</evidence>
<dbReference type="PRINTS" id="PR00119">
    <property type="entry name" value="CATATPASE"/>
</dbReference>
<feature type="domain" description="HMA" evidence="24">
    <location>
        <begin position="142"/>
        <end position="208"/>
    </location>
</feature>
<keyword evidence="15" id="KW-1278">Translocase</keyword>
<dbReference type="InterPro" id="IPR027256">
    <property type="entry name" value="P-typ_ATPase_IB"/>
</dbReference>
<keyword evidence="11 23" id="KW-0547">Nucleotide-binding</keyword>